<feature type="transmembrane region" description="Helical" evidence="2">
    <location>
        <begin position="126"/>
        <end position="151"/>
    </location>
</feature>
<dbReference type="EMBL" id="LNYY01000019">
    <property type="protein sequence ID" value="KTD69690.1"/>
    <property type="molecule type" value="Genomic_DNA"/>
</dbReference>
<dbReference type="PATRIC" id="fig|947033.5.peg.3020"/>
<feature type="compositionally biased region" description="Polar residues" evidence="1">
    <location>
        <begin position="388"/>
        <end position="403"/>
    </location>
</feature>
<evidence type="ECO:0000256" key="2">
    <source>
        <dbReference type="SAM" id="Phobius"/>
    </source>
</evidence>
<feature type="transmembrane region" description="Helical" evidence="2">
    <location>
        <begin position="82"/>
        <end position="106"/>
    </location>
</feature>
<comment type="caution">
    <text evidence="3">The sequence shown here is derived from an EMBL/GenBank/DDBJ whole genome shotgun (WGS) entry which is preliminary data.</text>
</comment>
<keyword evidence="4" id="KW-1185">Reference proteome</keyword>
<dbReference type="AlphaFoldDB" id="A0A0W0ZL33"/>
<feature type="region of interest" description="Disordered" evidence="1">
    <location>
        <begin position="372"/>
        <end position="403"/>
    </location>
</feature>
<proteinExistence type="predicted"/>
<evidence type="ECO:0000313" key="3">
    <source>
        <dbReference type="EMBL" id="KTD69690.1"/>
    </source>
</evidence>
<reference evidence="3 4" key="1">
    <citation type="submission" date="2015-11" db="EMBL/GenBank/DDBJ databases">
        <title>Genomic analysis of 38 Legionella species identifies large and diverse effector repertoires.</title>
        <authorList>
            <person name="Burstein D."/>
            <person name="Amaro F."/>
            <person name="Zusman T."/>
            <person name="Lifshitz Z."/>
            <person name="Cohen O."/>
            <person name="Gilbert J.A."/>
            <person name="Pupko T."/>
            <person name="Shuman H.A."/>
            <person name="Segal G."/>
        </authorList>
    </citation>
    <scope>NUCLEOTIDE SEQUENCE [LARGE SCALE GENOMIC DNA]</scope>
    <source>
        <strain evidence="3 4">IMVS3376</strain>
    </source>
</reference>
<protein>
    <submittedName>
        <fullName evidence="3">Coiled-coil protein</fullName>
    </submittedName>
</protein>
<dbReference type="RefSeq" id="WP_068310952.1">
    <property type="nucleotide sequence ID" value="NZ_LNYY01000019.1"/>
</dbReference>
<organism evidence="3 4">
    <name type="scientific">Legionella steelei</name>
    <dbReference type="NCBI Taxonomy" id="947033"/>
    <lineage>
        <taxon>Bacteria</taxon>
        <taxon>Pseudomonadati</taxon>
        <taxon>Pseudomonadota</taxon>
        <taxon>Gammaproteobacteria</taxon>
        <taxon>Legionellales</taxon>
        <taxon>Legionellaceae</taxon>
        <taxon>Legionella</taxon>
    </lineage>
</organism>
<keyword evidence="2" id="KW-0812">Transmembrane</keyword>
<gene>
    <name evidence="3" type="ORF">Lste_2848</name>
</gene>
<feature type="transmembrane region" description="Helical" evidence="2">
    <location>
        <begin position="288"/>
        <end position="310"/>
    </location>
</feature>
<sequence>MVIVTEFEIANQKHEATVILEKIQHPIDYDAELSISTFDLDKVSKKVILVSQVIKTTGDSSKAVMQIGSSVRTFQNIPPTESLTLGLGIGSIFIATVDFLLIPFVYLTCHLLGTKAPVTPENNAKWFFSGIALALSITSIAVPAVAIAIAFTATSISLALSLFLLGKTISEYYQLSKAQRAIKKAISHAEAEMEVLQKKVPGLKTALGNCATTSELISLCEQIALLNEDFEAQKKYLLELKLKELDLNKKFKDANFSQIINKGVGFSLSAIALIGLIVSLYFPLAGLGILTAISVLSLAFLVVRVAIPLIKVLVGWVRSKFGAGDSATGDHTETYEHTQEPSTDSMLEYFFGSKENARDMLKIVPPKDIDHSLRSTGPVFQAPKDTLAPQQASEQQSRYEFSG</sequence>
<dbReference type="Proteomes" id="UP000054926">
    <property type="component" value="Unassembled WGS sequence"/>
</dbReference>
<name>A0A0W0ZL33_9GAMM</name>
<feature type="transmembrane region" description="Helical" evidence="2">
    <location>
        <begin position="259"/>
        <end position="282"/>
    </location>
</feature>
<accession>A0A0W0ZL33</accession>
<dbReference type="STRING" id="947033.Lste_2848"/>
<keyword evidence="2" id="KW-1133">Transmembrane helix</keyword>
<evidence type="ECO:0000313" key="4">
    <source>
        <dbReference type="Proteomes" id="UP000054926"/>
    </source>
</evidence>
<evidence type="ECO:0000256" key="1">
    <source>
        <dbReference type="SAM" id="MobiDB-lite"/>
    </source>
</evidence>
<keyword evidence="2" id="KW-0472">Membrane</keyword>